<comment type="caution">
    <text evidence="1">The sequence shown here is derived from an EMBL/GenBank/DDBJ whole genome shotgun (WGS) entry which is preliminary data.</text>
</comment>
<gene>
    <name evidence="1" type="ORF">COV05_02085</name>
</gene>
<dbReference type="AlphaFoldDB" id="A0A2M8LHN7"/>
<protein>
    <submittedName>
        <fullName evidence="1">Uncharacterized protein</fullName>
    </submittedName>
</protein>
<reference evidence="2" key="1">
    <citation type="submission" date="2017-09" db="EMBL/GenBank/DDBJ databases">
        <title>Depth-based differentiation of microbial function through sediment-hosted aquifers and enrichment of novel symbionts in the deep terrestrial subsurface.</title>
        <authorList>
            <person name="Probst A.J."/>
            <person name="Ladd B."/>
            <person name="Jarett J.K."/>
            <person name="Geller-Mcgrath D.E."/>
            <person name="Sieber C.M.K."/>
            <person name="Emerson J.B."/>
            <person name="Anantharaman K."/>
            <person name="Thomas B.C."/>
            <person name="Malmstrom R."/>
            <person name="Stieglmeier M."/>
            <person name="Klingl A."/>
            <person name="Woyke T."/>
            <person name="Ryan C.M."/>
            <person name="Banfield J.F."/>
        </authorList>
    </citation>
    <scope>NUCLEOTIDE SEQUENCE [LARGE SCALE GENOMIC DNA]</scope>
</reference>
<proteinExistence type="predicted"/>
<dbReference type="Proteomes" id="UP000231436">
    <property type="component" value="Unassembled WGS sequence"/>
</dbReference>
<organism evidence="1 2">
    <name type="scientific">Candidatus Uhrbacteria bacterium CG10_big_fil_rev_8_21_14_0_10_48_16</name>
    <dbReference type="NCBI Taxonomy" id="1975038"/>
    <lineage>
        <taxon>Bacteria</taxon>
        <taxon>Candidatus Uhriibacteriota</taxon>
    </lineage>
</organism>
<evidence type="ECO:0000313" key="1">
    <source>
        <dbReference type="EMBL" id="PJE76961.1"/>
    </source>
</evidence>
<dbReference type="EMBL" id="PFEU01000008">
    <property type="protein sequence ID" value="PJE76961.1"/>
    <property type="molecule type" value="Genomic_DNA"/>
</dbReference>
<sequence>MILEEGSVTARGNLGVYLTLLSKIKERTMSRKKTDVFTELGHAVLDARHNGTPTERAEASRLTLLGKLPPLPPYVALMTETPWAQVAQVAISPEGKIAVLGIEPDGDKELVEFTVVDRRWTTYVVDGTASNFYVDHLHYPEESEKVAFTVTPKGGITRVFWDDWKFDVPDKGVSAIHCYFADDNQPSCFVVSPRENGQKAQWKRKVHVDGHKMPSKSLADGNQIKILGTFGDRIATLRIREGQKSVSLVDLNGDHHWDSDWYDEIIVDSVMLRNDEFSFVGWNQLRTMGQERSGAFLESTRSKKSLDYDDQSGKIYCLPSGRILIQDGCVDLGWVLHDVNTNMLISLLGVREFSEIVEIPSGLVVRVIKYDGSHALLVIHENWDSVPGLLHAFQADEIRSLRRWGDHLVFEISECGSESIRVVRVEDLEEWLVETNDVRYVGPLATYPLYTPFERLVYTEEGILSWHFVNGTMYIIRYPL</sequence>
<name>A0A2M8LHN7_9BACT</name>
<evidence type="ECO:0000313" key="2">
    <source>
        <dbReference type="Proteomes" id="UP000231436"/>
    </source>
</evidence>
<accession>A0A2M8LHN7</accession>